<dbReference type="EMBL" id="MNCJ02000327">
    <property type="protein sequence ID" value="KAF5778943.1"/>
    <property type="molecule type" value="Genomic_DNA"/>
</dbReference>
<dbReference type="Gramene" id="mRNA:HanXRQr2_Chr12g0553531">
    <property type="protein sequence ID" value="CDS:HanXRQr2_Chr12g0553531.1"/>
    <property type="gene ID" value="HanXRQr2_Chr12g0553531"/>
</dbReference>
<evidence type="ECO:0000313" key="1">
    <source>
        <dbReference type="EMBL" id="KAF5778943.1"/>
    </source>
</evidence>
<reference evidence="1" key="2">
    <citation type="submission" date="2020-06" db="EMBL/GenBank/DDBJ databases">
        <title>Helianthus annuus Genome sequencing and assembly Release 2.</title>
        <authorList>
            <person name="Gouzy J."/>
            <person name="Langlade N."/>
            <person name="Munos S."/>
        </authorList>
    </citation>
    <scope>NUCLEOTIDE SEQUENCE</scope>
    <source>
        <tissue evidence="1">Leaves</tissue>
    </source>
</reference>
<dbReference type="Proteomes" id="UP000215914">
    <property type="component" value="Unassembled WGS sequence"/>
</dbReference>
<protein>
    <submittedName>
        <fullName evidence="1">Uncharacterized protein</fullName>
    </submittedName>
</protein>
<proteinExistence type="predicted"/>
<evidence type="ECO:0000313" key="2">
    <source>
        <dbReference type="Proteomes" id="UP000215914"/>
    </source>
</evidence>
<accession>A0A9K3MXI6</accession>
<dbReference type="AlphaFoldDB" id="A0A9K3MXI6"/>
<name>A0A9K3MXI6_HELAN</name>
<sequence length="57" mass="6436">MWSRVLSRRSISRSLSYLLPMCNEDTGPVMPALIYRGVTVRVNRARLPGKVRSCVSV</sequence>
<reference evidence="1" key="1">
    <citation type="journal article" date="2017" name="Nature">
        <title>The sunflower genome provides insights into oil metabolism, flowering and Asterid evolution.</title>
        <authorList>
            <person name="Badouin H."/>
            <person name="Gouzy J."/>
            <person name="Grassa C.J."/>
            <person name="Murat F."/>
            <person name="Staton S.E."/>
            <person name="Cottret L."/>
            <person name="Lelandais-Briere C."/>
            <person name="Owens G.L."/>
            <person name="Carrere S."/>
            <person name="Mayjonade B."/>
            <person name="Legrand L."/>
            <person name="Gill N."/>
            <person name="Kane N.C."/>
            <person name="Bowers J.E."/>
            <person name="Hubner S."/>
            <person name="Bellec A."/>
            <person name="Berard A."/>
            <person name="Berges H."/>
            <person name="Blanchet N."/>
            <person name="Boniface M.C."/>
            <person name="Brunel D."/>
            <person name="Catrice O."/>
            <person name="Chaidir N."/>
            <person name="Claudel C."/>
            <person name="Donnadieu C."/>
            <person name="Faraut T."/>
            <person name="Fievet G."/>
            <person name="Helmstetter N."/>
            <person name="King M."/>
            <person name="Knapp S.J."/>
            <person name="Lai Z."/>
            <person name="Le Paslier M.C."/>
            <person name="Lippi Y."/>
            <person name="Lorenzon L."/>
            <person name="Mandel J.R."/>
            <person name="Marage G."/>
            <person name="Marchand G."/>
            <person name="Marquand E."/>
            <person name="Bret-Mestries E."/>
            <person name="Morien E."/>
            <person name="Nambeesan S."/>
            <person name="Nguyen T."/>
            <person name="Pegot-Espagnet P."/>
            <person name="Pouilly N."/>
            <person name="Raftis F."/>
            <person name="Sallet E."/>
            <person name="Schiex T."/>
            <person name="Thomas J."/>
            <person name="Vandecasteele C."/>
            <person name="Vares D."/>
            <person name="Vear F."/>
            <person name="Vautrin S."/>
            <person name="Crespi M."/>
            <person name="Mangin B."/>
            <person name="Burke J.M."/>
            <person name="Salse J."/>
            <person name="Munos S."/>
            <person name="Vincourt P."/>
            <person name="Rieseberg L.H."/>
            <person name="Langlade N.B."/>
        </authorList>
    </citation>
    <scope>NUCLEOTIDE SEQUENCE</scope>
    <source>
        <tissue evidence="1">Leaves</tissue>
    </source>
</reference>
<organism evidence="1 2">
    <name type="scientific">Helianthus annuus</name>
    <name type="common">Common sunflower</name>
    <dbReference type="NCBI Taxonomy" id="4232"/>
    <lineage>
        <taxon>Eukaryota</taxon>
        <taxon>Viridiplantae</taxon>
        <taxon>Streptophyta</taxon>
        <taxon>Embryophyta</taxon>
        <taxon>Tracheophyta</taxon>
        <taxon>Spermatophyta</taxon>
        <taxon>Magnoliopsida</taxon>
        <taxon>eudicotyledons</taxon>
        <taxon>Gunneridae</taxon>
        <taxon>Pentapetalae</taxon>
        <taxon>asterids</taxon>
        <taxon>campanulids</taxon>
        <taxon>Asterales</taxon>
        <taxon>Asteraceae</taxon>
        <taxon>Asteroideae</taxon>
        <taxon>Heliantheae alliance</taxon>
        <taxon>Heliantheae</taxon>
        <taxon>Helianthus</taxon>
    </lineage>
</organism>
<gene>
    <name evidence="1" type="ORF">HanXRQr2_Chr12g0553531</name>
</gene>
<comment type="caution">
    <text evidence="1">The sequence shown here is derived from an EMBL/GenBank/DDBJ whole genome shotgun (WGS) entry which is preliminary data.</text>
</comment>
<keyword evidence="2" id="KW-1185">Reference proteome</keyword>